<organism evidence="1 2">
    <name type="scientific">Pleuronectes platessa</name>
    <name type="common">European plaice</name>
    <dbReference type="NCBI Taxonomy" id="8262"/>
    <lineage>
        <taxon>Eukaryota</taxon>
        <taxon>Metazoa</taxon>
        <taxon>Chordata</taxon>
        <taxon>Craniata</taxon>
        <taxon>Vertebrata</taxon>
        <taxon>Euteleostomi</taxon>
        <taxon>Actinopterygii</taxon>
        <taxon>Neopterygii</taxon>
        <taxon>Teleostei</taxon>
        <taxon>Neoteleostei</taxon>
        <taxon>Acanthomorphata</taxon>
        <taxon>Carangaria</taxon>
        <taxon>Pleuronectiformes</taxon>
        <taxon>Pleuronectoidei</taxon>
        <taxon>Pleuronectidae</taxon>
        <taxon>Pleuronectes</taxon>
    </lineage>
</organism>
<dbReference type="EMBL" id="CADEAL010000001">
    <property type="protein sequence ID" value="CAB1412360.1"/>
    <property type="molecule type" value="Genomic_DNA"/>
</dbReference>
<gene>
    <name evidence="1" type="ORF">PLEPLA_LOCUS51</name>
</gene>
<evidence type="ECO:0000313" key="1">
    <source>
        <dbReference type="EMBL" id="CAB1412360.1"/>
    </source>
</evidence>
<dbReference type="Proteomes" id="UP001153269">
    <property type="component" value="Unassembled WGS sequence"/>
</dbReference>
<accession>A0A9N7TFZ2</accession>
<proteinExistence type="predicted"/>
<reference evidence="1" key="1">
    <citation type="submission" date="2020-03" db="EMBL/GenBank/DDBJ databases">
        <authorList>
            <person name="Weist P."/>
        </authorList>
    </citation>
    <scope>NUCLEOTIDE SEQUENCE</scope>
</reference>
<comment type="caution">
    <text evidence="1">The sequence shown here is derived from an EMBL/GenBank/DDBJ whole genome shotgun (WGS) entry which is preliminary data.</text>
</comment>
<name>A0A9N7TFZ2_PLEPL</name>
<sequence>MRREQWPDKYEKRRKKERVEKRDLGVDGTSEKLSWKKGDVILPDEGAVLSEEKDTVNSSLSWRNFLEIC</sequence>
<keyword evidence="2" id="KW-1185">Reference proteome</keyword>
<evidence type="ECO:0000313" key="2">
    <source>
        <dbReference type="Proteomes" id="UP001153269"/>
    </source>
</evidence>
<protein>
    <submittedName>
        <fullName evidence="1">Uncharacterized protein</fullName>
    </submittedName>
</protein>
<dbReference type="AlphaFoldDB" id="A0A9N7TFZ2"/>